<reference evidence="1 2" key="1">
    <citation type="journal article" date="2021" name="Hortic Res">
        <title>The domestication of Cucurbita argyrosperma as revealed by the genome of its wild relative.</title>
        <authorList>
            <person name="Barrera-Redondo J."/>
            <person name="Sanchez-de la Vega G."/>
            <person name="Aguirre-Liguori J.A."/>
            <person name="Castellanos-Morales G."/>
            <person name="Gutierrez-Guerrero Y.T."/>
            <person name="Aguirre-Dugua X."/>
            <person name="Aguirre-Planter E."/>
            <person name="Tenaillon M.I."/>
            <person name="Lira-Saade R."/>
            <person name="Eguiarte L.E."/>
        </authorList>
    </citation>
    <scope>NUCLEOTIDE SEQUENCE [LARGE SCALE GENOMIC DNA]</scope>
    <source>
        <strain evidence="1">JBR-2021</strain>
    </source>
</reference>
<proteinExistence type="predicted"/>
<evidence type="ECO:0000313" key="1">
    <source>
        <dbReference type="EMBL" id="KAG6581034.1"/>
    </source>
</evidence>
<comment type="caution">
    <text evidence="1">The sequence shown here is derived from an EMBL/GenBank/DDBJ whole genome shotgun (WGS) entry which is preliminary data.</text>
</comment>
<sequence length="77" mass="8761">MNKKNFGFSFAIGFRGQLIAFFEQLESCTLLLYFILSSPGRNLGIVNAILGWRIMPSYNEIGPSRRTRGADYAYFIT</sequence>
<feature type="non-terminal residue" evidence="1">
    <location>
        <position position="1"/>
    </location>
</feature>
<evidence type="ECO:0000313" key="2">
    <source>
        <dbReference type="Proteomes" id="UP000685013"/>
    </source>
</evidence>
<dbReference type="AlphaFoldDB" id="A0AAV6MFX2"/>
<keyword evidence="2" id="KW-1185">Reference proteome</keyword>
<gene>
    <name evidence="1" type="ORF">SDJN03_21036</name>
</gene>
<name>A0AAV6MFX2_9ROSI</name>
<organism evidence="1 2">
    <name type="scientific">Cucurbita argyrosperma subsp. sororia</name>
    <dbReference type="NCBI Taxonomy" id="37648"/>
    <lineage>
        <taxon>Eukaryota</taxon>
        <taxon>Viridiplantae</taxon>
        <taxon>Streptophyta</taxon>
        <taxon>Embryophyta</taxon>
        <taxon>Tracheophyta</taxon>
        <taxon>Spermatophyta</taxon>
        <taxon>Magnoliopsida</taxon>
        <taxon>eudicotyledons</taxon>
        <taxon>Gunneridae</taxon>
        <taxon>Pentapetalae</taxon>
        <taxon>rosids</taxon>
        <taxon>fabids</taxon>
        <taxon>Cucurbitales</taxon>
        <taxon>Cucurbitaceae</taxon>
        <taxon>Cucurbiteae</taxon>
        <taxon>Cucurbita</taxon>
    </lineage>
</organism>
<accession>A0AAV6MFX2</accession>
<dbReference type="Proteomes" id="UP000685013">
    <property type="component" value="Chromosome 14"/>
</dbReference>
<dbReference type="EMBL" id="JAGKQH010000014">
    <property type="protein sequence ID" value="KAG6581034.1"/>
    <property type="molecule type" value="Genomic_DNA"/>
</dbReference>
<protein>
    <submittedName>
        <fullName evidence="1">Uncharacterized protein</fullName>
    </submittedName>
</protein>